<dbReference type="RefSeq" id="WP_204001369.1">
    <property type="nucleotide sequence ID" value="NZ_BOOZ01000004.1"/>
</dbReference>
<dbReference type="SUPFAM" id="SSF53335">
    <property type="entry name" value="S-adenosyl-L-methionine-dependent methyltransferases"/>
    <property type="match status" value="1"/>
</dbReference>
<dbReference type="CDD" id="cd02440">
    <property type="entry name" value="AdoMet_MTases"/>
    <property type="match status" value="1"/>
</dbReference>
<dbReference type="Pfam" id="PF08241">
    <property type="entry name" value="Methyltransf_11"/>
    <property type="match status" value="1"/>
</dbReference>
<gene>
    <name evidence="2" type="ORF">Van01_11420</name>
</gene>
<dbReference type="EMBL" id="BOOZ01000004">
    <property type="protein sequence ID" value="GIJ07928.1"/>
    <property type="molecule type" value="Genomic_DNA"/>
</dbReference>
<dbReference type="InterPro" id="IPR029063">
    <property type="entry name" value="SAM-dependent_MTases_sf"/>
</dbReference>
<comment type="caution">
    <text evidence="2">The sequence shown here is derived from an EMBL/GenBank/DDBJ whole genome shotgun (WGS) entry which is preliminary data.</text>
</comment>
<accession>A0ABQ4HQJ6</accession>
<sequence>MALIPYDDTAAAAFAAGRELGREGLVRWRQAVQHHLRPRSGSTLLDLGAGTGIWAGAFADWYAVRVLAVEPAPAMRSRCAHRPLLGGHAAELPLATSSVDGAWLSTMIHHVDDLEAMARELRRVLRPGAPVLIRSPFPGRHQRIALFGWFPEALRILDTYPGLAIVRAAFARAGFPVSTVEPVAQTVAGSLAEYAERMDRRAHTPLQLITEAEYAAGMARLRAAVGTVDGPIVDCLDLLVLR</sequence>
<proteinExistence type="predicted"/>
<protein>
    <recommendedName>
        <fullName evidence="1">Methyltransferase type 11 domain-containing protein</fullName>
    </recommendedName>
</protein>
<keyword evidence="3" id="KW-1185">Reference proteome</keyword>
<dbReference type="InterPro" id="IPR013216">
    <property type="entry name" value="Methyltransf_11"/>
</dbReference>
<dbReference type="PANTHER" id="PTHR43591">
    <property type="entry name" value="METHYLTRANSFERASE"/>
    <property type="match status" value="1"/>
</dbReference>
<organism evidence="2 3">
    <name type="scientific">Micromonospora andamanensis</name>
    <dbReference type="NCBI Taxonomy" id="1287068"/>
    <lineage>
        <taxon>Bacteria</taxon>
        <taxon>Bacillati</taxon>
        <taxon>Actinomycetota</taxon>
        <taxon>Actinomycetes</taxon>
        <taxon>Micromonosporales</taxon>
        <taxon>Micromonosporaceae</taxon>
        <taxon>Micromonospora</taxon>
    </lineage>
</organism>
<dbReference type="Proteomes" id="UP000647017">
    <property type="component" value="Unassembled WGS sequence"/>
</dbReference>
<evidence type="ECO:0000259" key="1">
    <source>
        <dbReference type="Pfam" id="PF08241"/>
    </source>
</evidence>
<dbReference type="PANTHER" id="PTHR43591:SF24">
    <property type="entry name" value="2-METHOXY-6-POLYPRENYL-1,4-BENZOQUINOL METHYLASE, MITOCHONDRIAL"/>
    <property type="match status" value="1"/>
</dbReference>
<evidence type="ECO:0000313" key="2">
    <source>
        <dbReference type="EMBL" id="GIJ07928.1"/>
    </source>
</evidence>
<dbReference type="Gene3D" id="3.40.50.150">
    <property type="entry name" value="Vaccinia Virus protein VP39"/>
    <property type="match status" value="1"/>
</dbReference>
<feature type="domain" description="Methyltransferase type 11" evidence="1">
    <location>
        <begin position="45"/>
        <end position="131"/>
    </location>
</feature>
<name>A0ABQ4HQJ6_9ACTN</name>
<reference evidence="2 3" key="1">
    <citation type="submission" date="2021-01" db="EMBL/GenBank/DDBJ databases">
        <title>Whole genome shotgun sequence of Verrucosispora andamanensis NBRC 109075.</title>
        <authorList>
            <person name="Komaki H."/>
            <person name="Tamura T."/>
        </authorList>
    </citation>
    <scope>NUCLEOTIDE SEQUENCE [LARGE SCALE GENOMIC DNA]</scope>
    <source>
        <strain evidence="2 3">NBRC 109075</strain>
    </source>
</reference>
<evidence type="ECO:0000313" key="3">
    <source>
        <dbReference type="Proteomes" id="UP000647017"/>
    </source>
</evidence>